<dbReference type="EMBL" id="RHFK02000006">
    <property type="protein sequence ID" value="TWW74449.1"/>
    <property type="molecule type" value="Genomic_DNA"/>
</dbReference>
<reference evidence="1 2" key="1">
    <citation type="submission" date="2019-04" db="EMBL/GenBank/DDBJ databases">
        <title>Chromosome genome assembly for Takifugu flavidus.</title>
        <authorList>
            <person name="Xiao S."/>
        </authorList>
    </citation>
    <scope>NUCLEOTIDE SEQUENCE [LARGE SCALE GENOMIC DNA]</scope>
    <source>
        <strain evidence="1">HTHZ2018</strain>
        <tissue evidence="1">Muscle</tissue>
    </source>
</reference>
<dbReference type="AlphaFoldDB" id="A0A5C6P696"/>
<name>A0A5C6P696_9TELE</name>
<protein>
    <submittedName>
        <fullName evidence="1">Uncharacterized protein</fullName>
    </submittedName>
</protein>
<organism evidence="1 2">
    <name type="scientific">Takifugu flavidus</name>
    <name type="common">sansaifugu</name>
    <dbReference type="NCBI Taxonomy" id="433684"/>
    <lineage>
        <taxon>Eukaryota</taxon>
        <taxon>Metazoa</taxon>
        <taxon>Chordata</taxon>
        <taxon>Craniata</taxon>
        <taxon>Vertebrata</taxon>
        <taxon>Euteleostomi</taxon>
        <taxon>Actinopterygii</taxon>
        <taxon>Neopterygii</taxon>
        <taxon>Teleostei</taxon>
        <taxon>Neoteleostei</taxon>
        <taxon>Acanthomorphata</taxon>
        <taxon>Eupercaria</taxon>
        <taxon>Tetraodontiformes</taxon>
        <taxon>Tetradontoidea</taxon>
        <taxon>Tetraodontidae</taxon>
        <taxon>Takifugu</taxon>
    </lineage>
</organism>
<gene>
    <name evidence="1" type="ORF">D4764_14G0004520</name>
</gene>
<proteinExistence type="predicted"/>
<keyword evidence="2" id="KW-1185">Reference proteome</keyword>
<evidence type="ECO:0000313" key="1">
    <source>
        <dbReference type="EMBL" id="TWW74449.1"/>
    </source>
</evidence>
<evidence type="ECO:0000313" key="2">
    <source>
        <dbReference type="Proteomes" id="UP000324091"/>
    </source>
</evidence>
<dbReference type="Proteomes" id="UP000324091">
    <property type="component" value="Chromosome 14"/>
</dbReference>
<accession>A0A5C6P696</accession>
<sequence length="164" mass="19114">MDGWMELRCICHFGYDEVFWLRGTSLGLVLVPGKRTLALRARGRQRVVMGLQDRGRWRALRNTREEKARKVQQSLSDEEDEEEPELILSQEEKLICYPVGKIKKFLSDTKGQRAVRTESFFPDLNGFIRSVNRFTKENVFSEQEVYRLMKLVTKAKSALLEDIG</sequence>
<comment type="caution">
    <text evidence="1">The sequence shown here is derived from an EMBL/GenBank/DDBJ whole genome shotgun (WGS) entry which is preliminary data.</text>
</comment>